<proteinExistence type="predicted"/>
<reference evidence="1" key="1">
    <citation type="submission" date="2022-05" db="EMBL/GenBank/DDBJ databases">
        <title>Halomonas geminus sp. nov. and Halomonas llamarensis sp. nov. isolated from high-altitude salars of the Atacama Desert.</title>
        <authorList>
            <person name="Hintersatz C."/>
            <person name="Rojas L.A."/>
            <person name="Wei T.-S."/>
            <person name="Kutschke S."/>
            <person name="Lehmann F."/>
            <person name="Jain R."/>
            <person name="Pollmann K."/>
        </authorList>
    </citation>
    <scope>NUCLEOTIDE SEQUENCE</scope>
    <source>
        <strain evidence="1">ATCH28</strain>
    </source>
</reference>
<dbReference type="Proteomes" id="UP001165369">
    <property type="component" value="Unassembled WGS sequence"/>
</dbReference>
<gene>
    <name evidence="1" type="ORF">M8009_12955</name>
</gene>
<evidence type="ECO:0000313" key="1">
    <source>
        <dbReference type="EMBL" id="MCL7941195.1"/>
    </source>
</evidence>
<keyword evidence="2" id="KW-1185">Reference proteome</keyword>
<dbReference type="RefSeq" id="WP_250061764.1">
    <property type="nucleotide sequence ID" value="NZ_JAMJPK010000005.1"/>
</dbReference>
<name>A0ABT0T4A4_9GAMM</name>
<evidence type="ECO:0000313" key="2">
    <source>
        <dbReference type="Proteomes" id="UP001165369"/>
    </source>
</evidence>
<sequence>MIDQQLVAMAVERMGPECREAAQQEARQRGMTVGDVVMEECLGDIHSQLYALRHRKPRLEVLEGGRA</sequence>
<protein>
    <submittedName>
        <fullName evidence="1">Uncharacterized protein</fullName>
    </submittedName>
</protein>
<comment type="caution">
    <text evidence="1">The sequence shown here is derived from an EMBL/GenBank/DDBJ whole genome shotgun (WGS) entry which is preliminary data.</text>
</comment>
<dbReference type="EMBL" id="JAMJPK010000005">
    <property type="protein sequence ID" value="MCL7941195.1"/>
    <property type="molecule type" value="Genomic_DNA"/>
</dbReference>
<organism evidence="1 2">
    <name type="scientific">Halomonas gemina</name>
    <dbReference type="NCBI Taxonomy" id="2945105"/>
    <lineage>
        <taxon>Bacteria</taxon>
        <taxon>Pseudomonadati</taxon>
        <taxon>Pseudomonadota</taxon>
        <taxon>Gammaproteobacteria</taxon>
        <taxon>Oceanospirillales</taxon>
        <taxon>Halomonadaceae</taxon>
        <taxon>Halomonas</taxon>
    </lineage>
</organism>
<accession>A0ABT0T4A4</accession>